<feature type="coiled-coil region" evidence="1">
    <location>
        <begin position="32"/>
        <end position="109"/>
    </location>
</feature>
<dbReference type="AlphaFoldDB" id="A0A7D5R8S0"/>
<name>A0A7D5R8S0_9ARCH</name>
<keyword evidence="2" id="KW-0812">Transmembrane</keyword>
<reference evidence="3 4" key="1">
    <citation type="submission" date="2018-02" db="EMBL/GenBank/DDBJ databases">
        <title>Complete genome of Nitrosopumilus ureaphilus PS0.</title>
        <authorList>
            <person name="Qin W."/>
            <person name="Zheng Y."/>
            <person name="Stahl D.A."/>
        </authorList>
    </citation>
    <scope>NUCLEOTIDE SEQUENCE [LARGE SCALE GENOMIC DNA]</scope>
    <source>
        <strain evidence="3 4">PS0</strain>
    </source>
</reference>
<accession>A0A7D5R8S0</accession>
<feature type="transmembrane region" description="Helical" evidence="2">
    <location>
        <begin position="6"/>
        <end position="24"/>
    </location>
</feature>
<dbReference type="EMBL" id="CP026995">
    <property type="protein sequence ID" value="QLH07739.1"/>
    <property type="molecule type" value="Genomic_DNA"/>
</dbReference>
<dbReference type="RefSeq" id="WP_179371621.1">
    <property type="nucleotide sequence ID" value="NZ_CP026995.1"/>
</dbReference>
<dbReference type="GeneID" id="56068889"/>
<proteinExistence type="predicted"/>
<keyword evidence="1" id="KW-0175">Coiled coil</keyword>
<keyword evidence="4" id="KW-1185">Reference proteome</keyword>
<evidence type="ECO:0000256" key="1">
    <source>
        <dbReference type="SAM" id="Coils"/>
    </source>
</evidence>
<keyword evidence="2" id="KW-0472">Membrane</keyword>
<dbReference type="KEGG" id="nue:C5F50_12170"/>
<protein>
    <submittedName>
        <fullName evidence="3">Uncharacterized protein</fullName>
    </submittedName>
</protein>
<evidence type="ECO:0000313" key="4">
    <source>
        <dbReference type="Proteomes" id="UP000509478"/>
    </source>
</evidence>
<dbReference type="Proteomes" id="UP000509478">
    <property type="component" value="Chromosome"/>
</dbReference>
<gene>
    <name evidence="3" type="ORF">C5F50_12170</name>
</gene>
<dbReference type="OrthoDB" id="3149at2157"/>
<evidence type="ECO:0000256" key="2">
    <source>
        <dbReference type="SAM" id="Phobius"/>
    </source>
</evidence>
<evidence type="ECO:0000313" key="3">
    <source>
        <dbReference type="EMBL" id="QLH07739.1"/>
    </source>
</evidence>
<sequence>MRLSIVVLIAVITIGGTVIILGFLTNQEYVEISEISDQYKKLENYKTELEKINQYNQQILEDLEEQIKNSDDSSLEQIRKEIDVVKRVINENKAELEKVIERLSQIESAP</sequence>
<organism evidence="3 4">
    <name type="scientific">Nitrosopumilus ureiphilus</name>
    <dbReference type="NCBI Taxonomy" id="1470067"/>
    <lineage>
        <taxon>Archaea</taxon>
        <taxon>Nitrososphaerota</taxon>
        <taxon>Nitrososphaeria</taxon>
        <taxon>Nitrosopumilales</taxon>
        <taxon>Nitrosopumilaceae</taxon>
        <taxon>Nitrosopumilus</taxon>
    </lineage>
</organism>
<keyword evidence="2" id="KW-1133">Transmembrane helix</keyword>